<dbReference type="HOGENOM" id="CLU_026449_1_0_1"/>
<reference evidence="7 8" key="1">
    <citation type="journal article" date="2004" name="Nature">
        <title>Genome evolution in yeasts.</title>
        <authorList>
            <consortium name="Genolevures"/>
            <person name="Dujon B."/>
            <person name="Sherman D."/>
            <person name="Fischer G."/>
            <person name="Durrens P."/>
            <person name="Casaregola S."/>
            <person name="Lafontaine I."/>
            <person name="de Montigny J."/>
            <person name="Marck C."/>
            <person name="Neuveglise C."/>
            <person name="Talla E."/>
            <person name="Goffard N."/>
            <person name="Frangeul L."/>
            <person name="Aigle M."/>
            <person name="Anthouard V."/>
            <person name="Babour A."/>
            <person name="Barbe V."/>
            <person name="Barnay S."/>
            <person name="Blanchin S."/>
            <person name="Beckerich J.M."/>
            <person name="Beyne E."/>
            <person name="Bleykasten C."/>
            <person name="Boisrame A."/>
            <person name="Boyer J."/>
            <person name="Cattolico L."/>
            <person name="Confanioleri F."/>
            <person name="de Daruvar A."/>
            <person name="Despons L."/>
            <person name="Fabre E."/>
            <person name="Fairhead C."/>
            <person name="Ferry-Dumazet H."/>
            <person name="Groppi A."/>
            <person name="Hantraye F."/>
            <person name="Hennequin C."/>
            <person name="Jauniaux N."/>
            <person name="Joyet P."/>
            <person name="Kachouri R."/>
            <person name="Kerrest A."/>
            <person name="Koszul R."/>
            <person name="Lemaire M."/>
            <person name="Lesur I."/>
            <person name="Ma L."/>
            <person name="Muller H."/>
            <person name="Nicaud J.M."/>
            <person name="Nikolski M."/>
            <person name="Oztas S."/>
            <person name="Ozier-Kalogeropoulos O."/>
            <person name="Pellenz S."/>
            <person name="Potier S."/>
            <person name="Richard G.F."/>
            <person name="Straub M.L."/>
            <person name="Suleau A."/>
            <person name="Swennene D."/>
            <person name="Tekaia F."/>
            <person name="Wesolowski-Louvel M."/>
            <person name="Westhof E."/>
            <person name="Wirth B."/>
            <person name="Zeniou-Meyer M."/>
            <person name="Zivanovic I."/>
            <person name="Bolotin-Fukuhara M."/>
            <person name="Thierry A."/>
            <person name="Bouchier C."/>
            <person name="Caudron B."/>
            <person name="Scarpelli C."/>
            <person name="Gaillardin C."/>
            <person name="Weissenbach J."/>
            <person name="Wincker P."/>
            <person name="Souciet J.L."/>
        </authorList>
    </citation>
    <scope>NUCLEOTIDE SEQUENCE [LARGE SCALE GENOMIC DNA]</scope>
    <source>
        <strain evidence="8">ATCC 36239 / CBS 767 / BCRC 21394 / JCM 1990 / NBRC 0083 / IGC 2968</strain>
    </source>
</reference>
<dbReference type="PROSITE" id="PS51072">
    <property type="entry name" value="MHD"/>
    <property type="match status" value="1"/>
</dbReference>
<feature type="domain" description="MHD" evidence="6">
    <location>
        <begin position="225"/>
        <end position="524"/>
    </location>
</feature>
<dbReference type="Pfam" id="PF00928">
    <property type="entry name" value="Adap_comp_sub"/>
    <property type="match status" value="1"/>
</dbReference>
<dbReference type="GO" id="GO:0012505">
    <property type="term" value="C:endomembrane system"/>
    <property type="evidence" value="ECO:0007669"/>
    <property type="project" value="UniProtKB-SubCell"/>
</dbReference>
<dbReference type="eggNOG" id="KOG2740">
    <property type="taxonomic scope" value="Eukaryota"/>
</dbReference>
<keyword evidence="2 5" id="KW-0813">Transport</keyword>
<dbReference type="OMA" id="LNEMCDG"/>
<dbReference type="SUPFAM" id="SSF64356">
    <property type="entry name" value="SNARE-like"/>
    <property type="match status" value="1"/>
</dbReference>
<evidence type="ECO:0000313" key="7">
    <source>
        <dbReference type="EMBL" id="CAG90223.2"/>
    </source>
</evidence>
<protein>
    <submittedName>
        <fullName evidence="7">DEHA2G05060p</fullName>
    </submittedName>
</protein>
<dbReference type="PIRSF" id="PIRSF005992">
    <property type="entry name" value="Clathrin_mu"/>
    <property type="match status" value="1"/>
</dbReference>
<dbReference type="Proteomes" id="UP000000599">
    <property type="component" value="Chromosome G"/>
</dbReference>
<keyword evidence="3 5" id="KW-0653">Protein transport</keyword>
<evidence type="ECO:0000256" key="1">
    <source>
        <dbReference type="ARBA" id="ARBA00004308"/>
    </source>
</evidence>
<dbReference type="GO" id="GO:0030131">
    <property type="term" value="C:clathrin adaptor complex"/>
    <property type="evidence" value="ECO:0007669"/>
    <property type="project" value="UniProtKB-UniRule"/>
</dbReference>
<keyword evidence="4" id="KW-0472">Membrane</keyword>
<dbReference type="InterPro" id="IPR001392">
    <property type="entry name" value="Clathrin_mu"/>
</dbReference>
<evidence type="ECO:0000256" key="5">
    <source>
        <dbReference type="PIRNR" id="PIRNR005992"/>
    </source>
</evidence>
<dbReference type="EMBL" id="CR382139">
    <property type="protein sequence ID" value="CAG90223.2"/>
    <property type="molecule type" value="Genomic_DNA"/>
</dbReference>
<dbReference type="PANTHER" id="PTHR10529">
    <property type="entry name" value="AP COMPLEX SUBUNIT MU"/>
    <property type="match status" value="1"/>
</dbReference>
<comment type="similarity">
    <text evidence="5">Belongs to the adaptor complexes medium subunit family.</text>
</comment>
<evidence type="ECO:0000313" key="8">
    <source>
        <dbReference type="Proteomes" id="UP000000599"/>
    </source>
</evidence>
<comment type="subcellular location">
    <subcellularLocation>
        <location evidence="1">Endomembrane system</location>
    </subcellularLocation>
</comment>
<dbReference type="GO" id="GO:0016192">
    <property type="term" value="P:vesicle-mediated transport"/>
    <property type="evidence" value="ECO:0007669"/>
    <property type="project" value="InterPro"/>
</dbReference>
<dbReference type="InParanoid" id="Q6BJ55"/>
<dbReference type="InterPro" id="IPR036168">
    <property type="entry name" value="AP2_Mu_C_sf"/>
</dbReference>
<dbReference type="KEGG" id="dha:DEHA2G05060g"/>
<dbReference type="GeneID" id="2904642"/>
<name>Q6BJ55_DEBHA</name>
<dbReference type="SUPFAM" id="SSF49447">
    <property type="entry name" value="Second domain of Mu2 adaptin subunit (ap50) of ap2 adaptor"/>
    <property type="match status" value="1"/>
</dbReference>
<dbReference type="OrthoDB" id="870at2759"/>
<evidence type="ECO:0000256" key="4">
    <source>
        <dbReference type="ARBA" id="ARBA00023136"/>
    </source>
</evidence>
<sequence>MFEAVYIADSTNSLVFEYLINLSCPKFNSLKNLIKLDEYDQSKSRLVEINSEYFVAFEKMSNLVIYLLCSSKNDPNPVMPFVFINRLVEVMEDYFGSPLAVTKIDANIDTLTLLVNEMIDDGIPNVTDFNRLRDLIPLSNLFTKLLSTSNDLASAVSNKSLSSITHNTRKAESLSSNMQQTSVPWRRDNVKYTNNEMYVDVVETINVILKPLPKHIGKESNMLGSSKGFDSAFYSTSLKASSKLVPIVGTIDGQINFISHLTGVPYLQMILNKGGLKMDLPSFHECIELDKWTNDPGNLSFIPPDGNSTLMNYQIDLDTINKRDQKGMLGIVDIDYQHGLGTNQNEFEIRLFINSNKSVPKIENLCIEIHCDNVNEGETSSADDSSGNSSINVSNIRASRITHGDFSFKGSGKGEWNIRNISTGTQPMLHGSIVSDGSYDSSELASALKEHDKSHLGSDKESTPLAMEAIKPIHLKLSYSHKGCVPSGMKVDSLKIVSAKGLGDTVKPYKGVKYMAKTGNFIIRS</sequence>
<dbReference type="InterPro" id="IPR050431">
    <property type="entry name" value="Adaptor_comp_med_subunit"/>
</dbReference>
<dbReference type="STRING" id="284592.Q6BJ55"/>
<dbReference type="Gene3D" id="2.60.40.1170">
    <property type="entry name" value="Mu homology domain, subdomain B"/>
    <property type="match status" value="2"/>
</dbReference>
<dbReference type="CDD" id="cd09252">
    <property type="entry name" value="AP-3_Mu3_Cterm"/>
    <property type="match status" value="1"/>
</dbReference>
<dbReference type="Gene3D" id="3.30.450.60">
    <property type="match status" value="1"/>
</dbReference>
<accession>Q6BJ55</accession>
<proteinExistence type="inferred from homology"/>
<evidence type="ECO:0000259" key="6">
    <source>
        <dbReference type="PROSITE" id="PS51072"/>
    </source>
</evidence>
<evidence type="ECO:0000256" key="3">
    <source>
        <dbReference type="ARBA" id="ARBA00022927"/>
    </source>
</evidence>
<dbReference type="InterPro" id="IPR011012">
    <property type="entry name" value="Longin-like_dom_sf"/>
</dbReference>
<organism evidence="7 8">
    <name type="scientific">Debaryomyces hansenii (strain ATCC 36239 / CBS 767 / BCRC 21394 / JCM 1990 / NBRC 0083 / IGC 2968)</name>
    <name type="common">Yeast</name>
    <name type="synonym">Torulaspora hansenii</name>
    <dbReference type="NCBI Taxonomy" id="284592"/>
    <lineage>
        <taxon>Eukaryota</taxon>
        <taxon>Fungi</taxon>
        <taxon>Dikarya</taxon>
        <taxon>Ascomycota</taxon>
        <taxon>Saccharomycotina</taxon>
        <taxon>Pichiomycetes</taxon>
        <taxon>Debaryomycetaceae</taxon>
        <taxon>Debaryomyces</taxon>
    </lineage>
</organism>
<dbReference type="RefSeq" id="XP_461766.2">
    <property type="nucleotide sequence ID" value="XM_461766.1"/>
</dbReference>
<evidence type="ECO:0000256" key="2">
    <source>
        <dbReference type="ARBA" id="ARBA00022448"/>
    </source>
</evidence>
<dbReference type="GO" id="GO:0006886">
    <property type="term" value="P:intracellular protein transport"/>
    <property type="evidence" value="ECO:0007669"/>
    <property type="project" value="UniProtKB-UniRule"/>
</dbReference>
<dbReference type="FunCoup" id="Q6BJ55">
    <property type="interactions" value="148"/>
</dbReference>
<dbReference type="VEuPathDB" id="FungiDB:DEHA2G05060g"/>
<dbReference type="InterPro" id="IPR028565">
    <property type="entry name" value="MHD"/>
</dbReference>
<dbReference type="AlphaFoldDB" id="Q6BJ55"/>
<keyword evidence="8" id="KW-1185">Reference proteome</keyword>
<gene>
    <name evidence="7" type="ordered locus">DEHA2G05060g</name>
</gene>